<dbReference type="Pfam" id="PF00117">
    <property type="entry name" value="GATase"/>
    <property type="match status" value="1"/>
</dbReference>
<dbReference type="Gene3D" id="3.40.50.880">
    <property type="match status" value="1"/>
</dbReference>
<evidence type="ECO:0000259" key="1">
    <source>
        <dbReference type="Pfam" id="PF00117"/>
    </source>
</evidence>
<keyword evidence="3" id="KW-1185">Reference proteome</keyword>
<dbReference type="AlphaFoldDB" id="A7RYV2"/>
<organism evidence="2 3">
    <name type="scientific">Nematostella vectensis</name>
    <name type="common">Starlet sea anemone</name>
    <dbReference type="NCBI Taxonomy" id="45351"/>
    <lineage>
        <taxon>Eukaryota</taxon>
        <taxon>Metazoa</taxon>
        <taxon>Cnidaria</taxon>
        <taxon>Anthozoa</taxon>
        <taxon>Hexacorallia</taxon>
        <taxon>Actiniaria</taxon>
        <taxon>Edwardsiidae</taxon>
        <taxon>Nematostella</taxon>
    </lineage>
</organism>
<name>A7RYV2_NEMVE</name>
<dbReference type="PANTHER" id="PTHR42695:SF5">
    <property type="entry name" value="GLUTAMINE AMIDOTRANSFERASE YLR126C-RELATED"/>
    <property type="match status" value="1"/>
</dbReference>
<dbReference type="InParanoid" id="A7RYV2"/>
<dbReference type="PhylomeDB" id="A7RYV2"/>
<dbReference type="EMBL" id="DS469554">
    <property type="protein sequence ID" value="EDO43388.1"/>
    <property type="molecule type" value="Genomic_DNA"/>
</dbReference>
<sequence length="167" mass="18371">LYKKLFTREGDEIADFFAIRGNVPTEHDVNKYDAFIFSGGANSTQEDLQWIKATKEFIAKASMLERKPKIVGICFGHQLIADALGGKVGLNPAKDFVLQSEEIKPSDKGDVLIKELFKNGPIKILESHSECILELPKGAKTLASSSSCEHEVVRFADNIIGVQGHPD</sequence>
<proteinExistence type="predicted"/>
<dbReference type="InterPro" id="IPR017926">
    <property type="entry name" value="GATASE"/>
</dbReference>
<dbReference type="InterPro" id="IPR044992">
    <property type="entry name" value="ChyE-like"/>
</dbReference>
<reference evidence="2 3" key="1">
    <citation type="journal article" date="2007" name="Science">
        <title>Sea anemone genome reveals ancestral eumetazoan gene repertoire and genomic organization.</title>
        <authorList>
            <person name="Putnam N.H."/>
            <person name="Srivastava M."/>
            <person name="Hellsten U."/>
            <person name="Dirks B."/>
            <person name="Chapman J."/>
            <person name="Salamov A."/>
            <person name="Terry A."/>
            <person name="Shapiro H."/>
            <person name="Lindquist E."/>
            <person name="Kapitonov V.V."/>
            <person name="Jurka J."/>
            <person name="Genikhovich G."/>
            <person name="Grigoriev I.V."/>
            <person name="Lucas S.M."/>
            <person name="Steele R.E."/>
            <person name="Finnerty J.R."/>
            <person name="Technau U."/>
            <person name="Martindale M.Q."/>
            <person name="Rokhsar D.S."/>
        </authorList>
    </citation>
    <scope>NUCLEOTIDE SEQUENCE [LARGE SCALE GENOMIC DNA]</scope>
    <source>
        <strain evidence="3">CH2 X CH6</strain>
    </source>
</reference>
<dbReference type="PROSITE" id="PS51273">
    <property type="entry name" value="GATASE_TYPE_1"/>
    <property type="match status" value="1"/>
</dbReference>
<feature type="non-terminal residue" evidence="2">
    <location>
        <position position="167"/>
    </location>
</feature>
<feature type="domain" description="Glutamine amidotransferase" evidence="1">
    <location>
        <begin position="29"/>
        <end position="166"/>
    </location>
</feature>
<dbReference type="HOGENOM" id="CLU_054974_0_2_1"/>
<dbReference type="SUPFAM" id="SSF52317">
    <property type="entry name" value="Class I glutamine amidotransferase-like"/>
    <property type="match status" value="1"/>
</dbReference>
<accession>A7RYV2</accession>
<protein>
    <recommendedName>
        <fullName evidence="1">Glutamine amidotransferase domain-containing protein</fullName>
    </recommendedName>
</protein>
<dbReference type="PANTHER" id="PTHR42695">
    <property type="entry name" value="GLUTAMINE AMIDOTRANSFERASE YLR126C-RELATED"/>
    <property type="match status" value="1"/>
</dbReference>
<feature type="non-terminal residue" evidence="2">
    <location>
        <position position="1"/>
    </location>
</feature>
<dbReference type="OMA" id="IKCHRDE"/>
<dbReference type="Proteomes" id="UP000001593">
    <property type="component" value="Unassembled WGS sequence"/>
</dbReference>
<dbReference type="CDD" id="cd01741">
    <property type="entry name" value="GATase1_1"/>
    <property type="match status" value="1"/>
</dbReference>
<evidence type="ECO:0000313" key="2">
    <source>
        <dbReference type="EMBL" id="EDO43388.1"/>
    </source>
</evidence>
<dbReference type="eggNOG" id="KOG3179">
    <property type="taxonomic scope" value="Eukaryota"/>
</dbReference>
<dbReference type="InterPro" id="IPR029062">
    <property type="entry name" value="Class_I_gatase-like"/>
</dbReference>
<evidence type="ECO:0000313" key="3">
    <source>
        <dbReference type="Proteomes" id="UP000001593"/>
    </source>
</evidence>
<dbReference type="STRING" id="45351.A7RYV2"/>
<gene>
    <name evidence="2" type="ORF">NEMVEDRAFT_v1g98072</name>
</gene>